<name>A0A2K8ZAT4_9BACT</name>
<protein>
    <submittedName>
        <fullName evidence="1">Uncharacterized protein</fullName>
    </submittedName>
</protein>
<keyword evidence="2" id="KW-1185">Reference proteome</keyword>
<dbReference type="Proteomes" id="UP000232883">
    <property type="component" value="Chromosome"/>
</dbReference>
<accession>A0A2K8ZAT4</accession>
<dbReference type="EMBL" id="CP025096">
    <property type="protein sequence ID" value="AUD06991.1"/>
    <property type="molecule type" value="Genomic_DNA"/>
</dbReference>
<gene>
    <name evidence="1" type="ORF">CWM47_37340</name>
</gene>
<organism evidence="1 2">
    <name type="scientific">Spirosoma pollinicola</name>
    <dbReference type="NCBI Taxonomy" id="2057025"/>
    <lineage>
        <taxon>Bacteria</taxon>
        <taxon>Pseudomonadati</taxon>
        <taxon>Bacteroidota</taxon>
        <taxon>Cytophagia</taxon>
        <taxon>Cytophagales</taxon>
        <taxon>Cytophagaceae</taxon>
        <taxon>Spirosoma</taxon>
    </lineage>
</organism>
<reference evidence="1 2" key="1">
    <citation type="submission" date="2017-11" db="EMBL/GenBank/DDBJ databases">
        <title>Taxonomic description and genome sequences of Spirosoma HA7 sp. nov., isolated from pollen microhabitat of Corylus avellana.</title>
        <authorList>
            <person name="Ambika Manirajan B."/>
            <person name="Suarez C."/>
            <person name="Ratering S."/>
            <person name="Geissler-Plaum R."/>
            <person name="Cardinale M."/>
            <person name="Sylvia S."/>
        </authorList>
    </citation>
    <scope>NUCLEOTIDE SEQUENCE [LARGE SCALE GENOMIC DNA]</scope>
    <source>
        <strain evidence="1 2">HA7</strain>
    </source>
</reference>
<evidence type="ECO:0000313" key="2">
    <source>
        <dbReference type="Proteomes" id="UP000232883"/>
    </source>
</evidence>
<proteinExistence type="predicted"/>
<evidence type="ECO:0000313" key="1">
    <source>
        <dbReference type="EMBL" id="AUD06991.1"/>
    </source>
</evidence>
<sequence>MNKEQRARLTAELKEFDQLDSGSQVQSITDAYNALLSTIQGIMLNSENPDGHDRAWSLLKDDAFKDLAAIQEGKLDALKDLKTKINRIGQLLLKP</sequence>
<dbReference type="KEGG" id="spir:CWM47_37340"/>
<dbReference type="AlphaFoldDB" id="A0A2K8ZAT4"/>